<comment type="caution">
    <text evidence="6">The sequence shown here is derived from an EMBL/GenBank/DDBJ whole genome shotgun (WGS) entry which is preliminary data.</text>
</comment>
<keyword evidence="2" id="KW-0229">DNA integration</keyword>
<dbReference type="Gene3D" id="1.10.443.10">
    <property type="entry name" value="Intergrase catalytic core"/>
    <property type="match status" value="1"/>
</dbReference>
<organism evidence="6 7">
    <name type="scientific">Flavobacterium flavipallidum</name>
    <dbReference type="NCBI Taxonomy" id="3139140"/>
    <lineage>
        <taxon>Bacteria</taxon>
        <taxon>Pseudomonadati</taxon>
        <taxon>Bacteroidota</taxon>
        <taxon>Flavobacteriia</taxon>
        <taxon>Flavobacteriales</taxon>
        <taxon>Flavobacteriaceae</taxon>
        <taxon>Flavobacterium</taxon>
    </lineage>
</organism>
<evidence type="ECO:0000259" key="5">
    <source>
        <dbReference type="PROSITE" id="PS51898"/>
    </source>
</evidence>
<dbReference type="InterPro" id="IPR013762">
    <property type="entry name" value="Integrase-like_cat_sf"/>
</dbReference>
<dbReference type="PANTHER" id="PTHR30349">
    <property type="entry name" value="PHAGE INTEGRASE-RELATED"/>
    <property type="match status" value="1"/>
</dbReference>
<dbReference type="SUPFAM" id="SSF56349">
    <property type="entry name" value="DNA breaking-rejoining enzymes"/>
    <property type="match status" value="1"/>
</dbReference>
<keyword evidence="3" id="KW-0238">DNA-binding</keyword>
<dbReference type="Pfam" id="PF00589">
    <property type="entry name" value="Phage_integrase"/>
    <property type="match status" value="1"/>
</dbReference>
<evidence type="ECO:0000256" key="3">
    <source>
        <dbReference type="ARBA" id="ARBA00023125"/>
    </source>
</evidence>
<name>A0ABU9HQU5_9FLAO</name>
<dbReference type="Proteomes" id="UP001398556">
    <property type="component" value="Unassembled WGS sequence"/>
</dbReference>
<reference evidence="6 7" key="1">
    <citation type="submission" date="2024-04" db="EMBL/GenBank/DDBJ databases">
        <title>Flavobacterium sp. DGU99 16S ribosomal RNA gene Genome sequencing and assembly.</title>
        <authorList>
            <person name="Park S."/>
        </authorList>
    </citation>
    <scope>NUCLEOTIDE SEQUENCE [LARGE SCALE GENOMIC DNA]</scope>
    <source>
        <strain evidence="6 7">DGU99</strain>
    </source>
</reference>
<comment type="similarity">
    <text evidence="1">Belongs to the 'phage' integrase family.</text>
</comment>
<evidence type="ECO:0000313" key="7">
    <source>
        <dbReference type="Proteomes" id="UP001398556"/>
    </source>
</evidence>
<accession>A0ABU9HQU5</accession>
<protein>
    <submittedName>
        <fullName evidence="6">Tyrosine-type recombinase/integrase</fullName>
    </submittedName>
</protein>
<evidence type="ECO:0000256" key="1">
    <source>
        <dbReference type="ARBA" id="ARBA00008857"/>
    </source>
</evidence>
<sequence>MVRYSKVKDCYLIPAAPLTLESLQLQMEVLGVLIANELPFGYLQKKHLPNRKQLELKKTKESIYTQVPEDARSYISCMVDLILAYNYSHSTLQTYSSAFIRFLKNFEYRDPKTIENGEIIPFLASIMEQGLSASAGHTMVNAIQFYYHNVLKMNQYTFKLPRPKKEKKLPAVLTMDECLQIFQVVDNPKHKLLLLIGYGAGLRVSEIVTLQWADILFSEYKIHLKNAKGKKDRMVMLPYSIVQSLQLYKEMYNGKHYVFEGQFAGEPYSTTSVQTVMRNALQKSGLSKKATVHTLRHSFATHLLENGTDIRYIQQFLGHASIKTTTIYTHLTQNAIAKIKSPLDILVNENNKKKLR</sequence>
<dbReference type="PROSITE" id="PS51898">
    <property type="entry name" value="TYR_RECOMBINASE"/>
    <property type="match status" value="1"/>
</dbReference>
<feature type="domain" description="Tyr recombinase" evidence="5">
    <location>
        <begin position="168"/>
        <end position="341"/>
    </location>
</feature>
<dbReference type="PANTHER" id="PTHR30349:SF64">
    <property type="entry name" value="PROPHAGE INTEGRASE INTD-RELATED"/>
    <property type="match status" value="1"/>
</dbReference>
<evidence type="ECO:0000313" key="6">
    <source>
        <dbReference type="EMBL" id="MEL1242526.1"/>
    </source>
</evidence>
<keyword evidence="4" id="KW-0233">DNA recombination</keyword>
<evidence type="ECO:0000256" key="4">
    <source>
        <dbReference type="ARBA" id="ARBA00023172"/>
    </source>
</evidence>
<evidence type="ECO:0000256" key="2">
    <source>
        <dbReference type="ARBA" id="ARBA00022908"/>
    </source>
</evidence>
<dbReference type="RefSeq" id="WP_341701718.1">
    <property type="nucleotide sequence ID" value="NZ_JBBYHU010000049.1"/>
</dbReference>
<dbReference type="Pfam" id="PF13495">
    <property type="entry name" value="Phage_int_SAM_4"/>
    <property type="match status" value="1"/>
</dbReference>
<keyword evidence="7" id="KW-1185">Reference proteome</keyword>
<dbReference type="InterPro" id="IPR050090">
    <property type="entry name" value="Tyrosine_recombinase_XerCD"/>
</dbReference>
<dbReference type="InterPro" id="IPR004107">
    <property type="entry name" value="Integrase_SAM-like_N"/>
</dbReference>
<dbReference type="EMBL" id="JBBYHU010000049">
    <property type="protein sequence ID" value="MEL1242526.1"/>
    <property type="molecule type" value="Genomic_DNA"/>
</dbReference>
<dbReference type="InterPro" id="IPR010998">
    <property type="entry name" value="Integrase_recombinase_N"/>
</dbReference>
<dbReference type="InterPro" id="IPR002104">
    <property type="entry name" value="Integrase_catalytic"/>
</dbReference>
<dbReference type="InterPro" id="IPR011010">
    <property type="entry name" value="DNA_brk_join_enz"/>
</dbReference>
<gene>
    <name evidence="6" type="ORF">AAEO59_15825</name>
</gene>
<proteinExistence type="inferred from homology"/>
<dbReference type="Gene3D" id="1.10.150.130">
    <property type="match status" value="1"/>
</dbReference>